<evidence type="ECO:0000313" key="2">
    <source>
        <dbReference type="Proteomes" id="UP000317093"/>
    </source>
</evidence>
<evidence type="ECO:0000313" key="1">
    <source>
        <dbReference type="EMBL" id="QDU62068.1"/>
    </source>
</evidence>
<sequence length="62" mass="6671">MVAPGLVTFTAGYHLSGYNLSGYNLSGYNLSGYNLSGYNLFGYPRLLRYRGVRSTQEVAGGG</sequence>
<dbReference type="AlphaFoldDB" id="A0A518B511"/>
<evidence type="ECO:0008006" key="3">
    <source>
        <dbReference type="Google" id="ProtNLM"/>
    </source>
</evidence>
<dbReference type="Proteomes" id="UP000317093">
    <property type="component" value="Chromosome"/>
</dbReference>
<organism evidence="1 2">
    <name type="scientific">Kolteria novifilia</name>
    <dbReference type="NCBI Taxonomy" id="2527975"/>
    <lineage>
        <taxon>Bacteria</taxon>
        <taxon>Pseudomonadati</taxon>
        <taxon>Planctomycetota</taxon>
        <taxon>Planctomycetia</taxon>
        <taxon>Kolteriales</taxon>
        <taxon>Kolteriaceae</taxon>
        <taxon>Kolteria</taxon>
    </lineage>
</organism>
<gene>
    <name evidence="1" type="ORF">Pan216_29340</name>
</gene>
<dbReference type="SUPFAM" id="SSF141571">
    <property type="entry name" value="Pentapeptide repeat-like"/>
    <property type="match status" value="1"/>
</dbReference>
<keyword evidence="2" id="KW-1185">Reference proteome</keyword>
<dbReference type="KEGG" id="knv:Pan216_29340"/>
<proteinExistence type="predicted"/>
<reference evidence="1 2" key="1">
    <citation type="submission" date="2019-02" db="EMBL/GenBank/DDBJ databases">
        <title>Deep-cultivation of Planctomycetes and their phenomic and genomic characterization uncovers novel biology.</title>
        <authorList>
            <person name="Wiegand S."/>
            <person name="Jogler M."/>
            <person name="Boedeker C."/>
            <person name="Pinto D."/>
            <person name="Vollmers J."/>
            <person name="Rivas-Marin E."/>
            <person name="Kohn T."/>
            <person name="Peeters S.H."/>
            <person name="Heuer A."/>
            <person name="Rast P."/>
            <person name="Oberbeckmann S."/>
            <person name="Bunk B."/>
            <person name="Jeske O."/>
            <person name="Meyerdierks A."/>
            <person name="Storesund J.E."/>
            <person name="Kallscheuer N."/>
            <person name="Luecker S."/>
            <person name="Lage O.M."/>
            <person name="Pohl T."/>
            <person name="Merkel B.J."/>
            <person name="Hornburger P."/>
            <person name="Mueller R.-W."/>
            <person name="Bruemmer F."/>
            <person name="Labrenz M."/>
            <person name="Spormann A.M."/>
            <person name="Op den Camp H."/>
            <person name="Overmann J."/>
            <person name="Amann R."/>
            <person name="Jetten M.S.M."/>
            <person name="Mascher T."/>
            <person name="Medema M.H."/>
            <person name="Devos D.P."/>
            <person name="Kaster A.-K."/>
            <person name="Ovreas L."/>
            <person name="Rohde M."/>
            <person name="Galperin M.Y."/>
            <person name="Jogler C."/>
        </authorList>
    </citation>
    <scope>NUCLEOTIDE SEQUENCE [LARGE SCALE GENOMIC DNA]</scope>
    <source>
        <strain evidence="1 2">Pan216</strain>
    </source>
</reference>
<protein>
    <recommendedName>
        <fullName evidence="3">Pentapeptide repeats (8 copies)</fullName>
    </recommendedName>
</protein>
<accession>A0A518B511</accession>
<dbReference type="EMBL" id="CP036279">
    <property type="protein sequence ID" value="QDU62068.1"/>
    <property type="molecule type" value="Genomic_DNA"/>
</dbReference>
<name>A0A518B511_9BACT</name>